<dbReference type="GO" id="GO:0016020">
    <property type="term" value="C:membrane"/>
    <property type="evidence" value="ECO:0007669"/>
    <property type="project" value="UniProtKB-SubCell"/>
</dbReference>
<organism evidence="6 7">
    <name type="scientific">Ancylostoma caninum</name>
    <name type="common">Dog hookworm</name>
    <dbReference type="NCBI Taxonomy" id="29170"/>
    <lineage>
        <taxon>Eukaryota</taxon>
        <taxon>Metazoa</taxon>
        <taxon>Ecdysozoa</taxon>
        <taxon>Nematoda</taxon>
        <taxon>Chromadorea</taxon>
        <taxon>Rhabditida</taxon>
        <taxon>Rhabditina</taxon>
        <taxon>Rhabditomorpha</taxon>
        <taxon>Strongyloidea</taxon>
        <taxon>Ancylostomatidae</taxon>
        <taxon>Ancylostomatinae</taxon>
        <taxon>Ancylostoma</taxon>
    </lineage>
</organism>
<dbReference type="OrthoDB" id="5827772at2759"/>
<dbReference type="Pfam" id="PF02485">
    <property type="entry name" value="Branch"/>
    <property type="match status" value="1"/>
</dbReference>
<reference evidence="6 7" key="1">
    <citation type="submission" date="2014-10" db="EMBL/GenBank/DDBJ databases">
        <title>Draft genome of the hookworm Ancylostoma caninum.</title>
        <authorList>
            <person name="Mitreva M."/>
        </authorList>
    </citation>
    <scope>NUCLEOTIDE SEQUENCE [LARGE SCALE GENOMIC DNA]</scope>
    <source>
        <strain evidence="6 7">Baltimore</strain>
    </source>
</reference>
<evidence type="ECO:0000256" key="2">
    <source>
        <dbReference type="ARBA" id="ARBA00022676"/>
    </source>
</evidence>
<evidence type="ECO:0000256" key="4">
    <source>
        <dbReference type="ARBA" id="ARBA00023136"/>
    </source>
</evidence>
<protein>
    <submittedName>
        <fullName evidence="6">Uncharacterized protein</fullName>
    </submittedName>
</protein>
<evidence type="ECO:0000256" key="5">
    <source>
        <dbReference type="ARBA" id="ARBA00023180"/>
    </source>
</evidence>
<dbReference type="PANTHER" id="PTHR46671">
    <property type="entry name" value="PROTEIN CBG11221"/>
    <property type="match status" value="1"/>
</dbReference>
<evidence type="ECO:0000313" key="7">
    <source>
        <dbReference type="Proteomes" id="UP000252519"/>
    </source>
</evidence>
<sequence>MVEIYSLLDGANDVQITQCPKELCNHDGNWNPRSLNFFINESVVTSKLVNISLKFAKGYVQASLSRAAVQWIVHTVNVTTLIEQLNRKSFGLDEIMLATLQVSDELEMPGGFTSDCLMQGKDTASISR</sequence>
<evidence type="ECO:0000256" key="1">
    <source>
        <dbReference type="ARBA" id="ARBA00004606"/>
    </source>
</evidence>
<comment type="subcellular location">
    <subcellularLocation>
        <location evidence="1">Membrane</location>
        <topology evidence="1">Single-pass type II membrane protein</topology>
    </subcellularLocation>
</comment>
<dbReference type="EMBL" id="JOJR01001019">
    <property type="protein sequence ID" value="RCN32847.1"/>
    <property type="molecule type" value="Genomic_DNA"/>
</dbReference>
<accession>A0A368FRL0</accession>
<dbReference type="STRING" id="29170.A0A368FRL0"/>
<proteinExistence type="predicted"/>
<dbReference type="PANTHER" id="PTHR46671:SF7">
    <property type="entry name" value="CORE-2_I-BRANCHING ENZYME"/>
    <property type="match status" value="1"/>
</dbReference>
<evidence type="ECO:0000313" key="6">
    <source>
        <dbReference type="EMBL" id="RCN32847.1"/>
    </source>
</evidence>
<name>A0A368FRL0_ANCCA</name>
<dbReference type="InterPro" id="IPR003406">
    <property type="entry name" value="Glyco_trans_14"/>
</dbReference>
<comment type="caution">
    <text evidence="6">The sequence shown here is derived from an EMBL/GenBank/DDBJ whole genome shotgun (WGS) entry which is preliminary data.</text>
</comment>
<dbReference type="Proteomes" id="UP000252519">
    <property type="component" value="Unassembled WGS sequence"/>
</dbReference>
<keyword evidence="4" id="KW-0472">Membrane</keyword>
<keyword evidence="7" id="KW-1185">Reference proteome</keyword>
<dbReference type="GO" id="GO:0016757">
    <property type="term" value="F:glycosyltransferase activity"/>
    <property type="evidence" value="ECO:0007669"/>
    <property type="project" value="UniProtKB-KW"/>
</dbReference>
<keyword evidence="5" id="KW-0325">Glycoprotein</keyword>
<keyword evidence="2" id="KW-0328">Glycosyltransferase</keyword>
<gene>
    <name evidence="6" type="ORF">ANCCAN_21337</name>
</gene>
<keyword evidence="3" id="KW-0808">Transferase</keyword>
<dbReference type="AlphaFoldDB" id="A0A368FRL0"/>
<evidence type="ECO:0000256" key="3">
    <source>
        <dbReference type="ARBA" id="ARBA00022679"/>
    </source>
</evidence>